<dbReference type="AlphaFoldDB" id="A0A177C3R2"/>
<dbReference type="RefSeq" id="XP_018032628.1">
    <property type="nucleotide sequence ID" value="XM_018173346.1"/>
</dbReference>
<dbReference type="GeneID" id="28756832"/>
<dbReference type="InParanoid" id="A0A177C3R2"/>
<sequence>MCAMQCLTGDRCPAATALVADSLCSLDSTHAINRNRKLHVGRHGLLGLCLSTSTCLAIMACGSQAWTPATMGDPAFKAMSDRPGLACQACRQFALAQPHTQLSFFLTSASVLQHQQPYTRCHPAS</sequence>
<proteinExistence type="predicted"/>
<name>A0A177C3R2_9PLEO</name>
<evidence type="ECO:0000313" key="2">
    <source>
        <dbReference type="Proteomes" id="UP000077069"/>
    </source>
</evidence>
<accession>A0A177C3R2</accession>
<organism evidence="1 2">
    <name type="scientific">Paraphaeosphaeria sporulosa</name>
    <dbReference type="NCBI Taxonomy" id="1460663"/>
    <lineage>
        <taxon>Eukaryota</taxon>
        <taxon>Fungi</taxon>
        <taxon>Dikarya</taxon>
        <taxon>Ascomycota</taxon>
        <taxon>Pezizomycotina</taxon>
        <taxon>Dothideomycetes</taxon>
        <taxon>Pleosporomycetidae</taxon>
        <taxon>Pleosporales</taxon>
        <taxon>Massarineae</taxon>
        <taxon>Didymosphaeriaceae</taxon>
        <taxon>Paraphaeosphaeria</taxon>
    </lineage>
</organism>
<keyword evidence="2" id="KW-1185">Reference proteome</keyword>
<gene>
    <name evidence="1" type="ORF">CC84DRAFT_1008024</name>
</gene>
<dbReference type="EMBL" id="KV441556">
    <property type="protein sequence ID" value="OAG02263.1"/>
    <property type="molecule type" value="Genomic_DNA"/>
</dbReference>
<evidence type="ECO:0000313" key="1">
    <source>
        <dbReference type="EMBL" id="OAG02263.1"/>
    </source>
</evidence>
<protein>
    <submittedName>
        <fullName evidence="1">Uncharacterized protein</fullName>
    </submittedName>
</protein>
<reference evidence="1 2" key="1">
    <citation type="submission" date="2016-05" db="EMBL/GenBank/DDBJ databases">
        <title>Comparative analysis of secretome profiles of manganese(II)-oxidizing ascomycete fungi.</title>
        <authorList>
            <consortium name="DOE Joint Genome Institute"/>
            <person name="Zeiner C.A."/>
            <person name="Purvine S.O."/>
            <person name="Zink E.M."/>
            <person name="Wu S."/>
            <person name="Pasa-Tolic L."/>
            <person name="Chaput D.L."/>
            <person name="Haridas S."/>
            <person name="Grigoriev I.V."/>
            <person name="Santelli C.M."/>
            <person name="Hansel C.M."/>
        </authorList>
    </citation>
    <scope>NUCLEOTIDE SEQUENCE [LARGE SCALE GENOMIC DNA]</scope>
    <source>
        <strain evidence="1 2">AP3s5-JAC2a</strain>
    </source>
</reference>
<dbReference type="Proteomes" id="UP000077069">
    <property type="component" value="Unassembled WGS sequence"/>
</dbReference>